<feature type="compositionally biased region" description="Low complexity" evidence="5">
    <location>
        <begin position="257"/>
        <end position="280"/>
    </location>
</feature>
<evidence type="ECO:0000256" key="1">
    <source>
        <dbReference type="ARBA" id="ARBA00022723"/>
    </source>
</evidence>
<dbReference type="GO" id="GO:0008270">
    <property type="term" value="F:zinc ion binding"/>
    <property type="evidence" value="ECO:0007669"/>
    <property type="project" value="UniProtKB-KW"/>
</dbReference>
<dbReference type="EMBL" id="CAADRA010006967">
    <property type="protein sequence ID" value="VFT97627.1"/>
    <property type="molecule type" value="Genomic_DNA"/>
</dbReference>
<reference evidence="8 9" key="1">
    <citation type="submission" date="2019-03" db="EMBL/GenBank/DDBJ databases">
        <authorList>
            <person name="Gaulin E."/>
            <person name="Dumas B."/>
        </authorList>
    </citation>
    <scope>NUCLEOTIDE SEQUENCE [LARGE SCALE GENOMIC DNA]</scope>
    <source>
        <strain evidence="8">CBS 568.67</strain>
    </source>
</reference>
<dbReference type="OrthoDB" id="336088at2759"/>
<dbReference type="EMBL" id="VJMH01006941">
    <property type="protein sequence ID" value="KAF0687285.1"/>
    <property type="molecule type" value="Genomic_DNA"/>
</dbReference>
<proteinExistence type="predicted"/>
<evidence type="ECO:0000256" key="4">
    <source>
        <dbReference type="PROSITE-ProRule" id="PRU00146"/>
    </source>
</evidence>
<dbReference type="Gene3D" id="3.30.40.10">
    <property type="entry name" value="Zinc/RING finger domain, C3HC4 (zinc finger)"/>
    <property type="match status" value="2"/>
</dbReference>
<dbReference type="InterPro" id="IPR019787">
    <property type="entry name" value="Znf_PHD-finger"/>
</dbReference>
<dbReference type="PROSITE" id="PS50016">
    <property type="entry name" value="ZF_PHD_2"/>
    <property type="match status" value="2"/>
</dbReference>
<dbReference type="PANTHER" id="PTHR24102:SF28">
    <property type="entry name" value="PHD-TYPE DOMAIN-CONTAINING PROTEIN"/>
    <property type="match status" value="1"/>
</dbReference>
<dbReference type="AlphaFoldDB" id="A0A485LHH9"/>
<protein>
    <submittedName>
        <fullName evidence="8">Aste57867_20951 protein</fullName>
    </submittedName>
</protein>
<dbReference type="InterPro" id="IPR013083">
    <property type="entry name" value="Znf_RING/FYVE/PHD"/>
</dbReference>
<evidence type="ECO:0000313" key="9">
    <source>
        <dbReference type="Proteomes" id="UP000332933"/>
    </source>
</evidence>
<dbReference type="SUPFAM" id="SSF57903">
    <property type="entry name" value="FYVE/PHD zinc finger"/>
    <property type="match status" value="2"/>
</dbReference>
<dbReference type="SMART" id="SM00249">
    <property type="entry name" value="PHD"/>
    <property type="match status" value="2"/>
</dbReference>
<evidence type="ECO:0000256" key="3">
    <source>
        <dbReference type="ARBA" id="ARBA00022833"/>
    </source>
</evidence>
<accession>A0A485LHH9</accession>
<reference evidence="7" key="2">
    <citation type="submission" date="2019-06" db="EMBL/GenBank/DDBJ databases">
        <title>Genomics analysis of Aphanomyces spp. identifies a new class of oomycete effector associated with host adaptation.</title>
        <authorList>
            <person name="Gaulin E."/>
        </authorList>
    </citation>
    <scope>NUCLEOTIDE SEQUENCE</scope>
    <source>
        <strain evidence="7">CBS 578.67</strain>
    </source>
</reference>
<feature type="compositionally biased region" description="Polar residues" evidence="5">
    <location>
        <begin position="153"/>
        <end position="164"/>
    </location>
</feature>
<keyword evidence="9" id="KW-1185">Reference proteome</keyword>
<keyword evidence="1" id="KW-0479">Metal-binding</keyword>
<organism evidence="8 9">
    <name type="scientific">Aphanomyces stellatus</name>
    <dbReference type="NCBI Taxonomy" id="120398"/>
    <lineage>
        <taxon>Eukaryota</taxon>
        <taxon>Sar</taxon>
        <taxon>Stramenopiles</taxon>
        <taxon>Oomycota</taxon>
        <taxon>Saprolegniomycetes</taxon>
        <taxon>Saprolegniales</taxon>
        <taxon>Verrucalvaceae</taxon>
        <taxon>Aphanomyces</taxon>
    </lineage>
</organism>
<evidence type="ECO:0000313" key="7">
    <source>
        <dbReference type="EMBL" id="KAF0687285.1"/>
    </source>
</evidence>
<dbReference type="PANTHER" id="PTHR24102">
    <property type="entry name" value="PHD FINGER PROTEIN"/>
    <property type="match status" value="1"/>
</dbReference>
<feature type="domain" description="PHD-type" evidence="6">
    <location>
        <begin position="312"/>
        <end position="358"/>
    </location>
</feature>
<evidence type="ECO:0000256" key="5">
    <source>
        <dbReference type="SAM" id="MobiDB-lite"/>
    </source>
</evidence>
<feature type="domain" description="PHD-type" evidence="6">
    <location>
        <begin position="363"/>
        <end position="413"/>
    </location>
</feature>
<dbReference type="Proteomes" id="UP000332933">
    <property type="component" value="Unassembled WGS sequence"/>
</dbReference>
<gene>
    <name evidence="8" type="primary">Aste57867_20951</name>
    <name evidence="7" type="ORF">As57867_020883</name>
    <name evidence="8" type="ORF">ASTE57867_20951</name>
</gene>
<keyword evidence="3" id="KW-0862">Zinc</keyword>
<evidence type="ECO:0000313" key="8">
    <source>
        <dbReference type="EMBL" id="VFT97627.1"/>
    </source>
</evidence>
<name>A0A485LHH9_9STRA</name>
<evidence type="ECO:0000259" key="6">
    <source>
        <dbReference type="PROSITE" id="PS50016"/>
    </source>
</evidence>
<feature type="region of interest" description="Disordered" evidence="5">
    <location>
        <begin position="134"/>
        <end position="203"/>
    </location>
</feature>
<dbReference type="InterPro" id="IPR001965">
    <property type="entry name" value="Znf_PHD"/>
</dbReference>
<dbReference type="InterPro" id="IPR011011">
    <property type="entry name" value="Znf_FYVE_PHD"/>
</dbReference>
<sequence>MPAGLRDAVNLVSYFVYTAHNTGESAAVDAAALPLAASVYKFAPAVFSYDVPSYTNPILPVTPDVSCSRPRDVLSISTATPAVPRNMLKVGRSVVQMHYEVCEVCGKSRVVSLDNTIGLVPSTKSVRTTDRIIRDTCRCKRRRGSQPPAGTPAKTTNAKQLSQSPRRRGGGGGPSVDDEESMEDDAVIPRPPKRYSKPSPMLPYEPRALRLRLKKVDDGYEAMPAYPAANLVVKIARRGGEYLAIPPTGSRKRTLSDSDASSVASTPPSSPSPSSAPSSPIRAPVVLPNGLTILDLRMPPWTIMHPDAPLNRTQCEVCGKQGTLICCDRCPSVYHPDCLPRDHVINVDPWLCPSCLQTPFDQEKACRLCAGDTNLSQIILCDCCDDEYHLYCLKPPLTEVPEGDWFCPVCSIQGHTRRQCLKKKRTKGQKQRPQFSYTSLQSETYEDLTILDRGQWMRPSSFGKQWGDDDIRKLKAAQTKTRLYRDRVGGRMRRESSTLTKHESSAPWYKTMLPAADRKEMLRLAYSTQLNAEFRIELPMSDYVVAIMQWRHSWAKAEFEVDLFMRLLRVWAELEESLQVNRPHRLAPPPSPPPLKWAFGSSRAINMLAGPTQPGMERMQLGFDRPERTKDAELDPALVAKLAQLRITSPMSVRSILNPF</sequence>
<evidence type="ECO:0000256" key="2">
    <source>
        <dbReference type="ARBA" id="ARBA00022771"/>
    </source>
</evidence>
<keyword evidence="2 4" id="KW-0863">Zinc-finger</keyword>
<feature type="compositionally biased region" description="Acidic residues" evidence="5">
    <location>
        <begin position="176"/>
        <end position="186"/>
    </location>
</feature>
<feature type="region of interest" description="Disordered" evidence="5">
    <location>
        <begin position="243"/>
        <end position="281"/>
    </location>
</feature>
<dbReference type="Pfam" id="PF00628">
    <property type="entry name" value="PHD"/>
    <property type="match status" value="2"/>
</dbReference>